<dbReference type="PROSITE" id="PS50893">
    <property type="entry name" value="ABC_TRANSPORTER_2"/>
    <property type="match status" value="1"/>
</dbReference>
<evidence type="ECO:0000259" key="10">
    <source>
        <dbReference type="PROSITE" id="PS50929"/>
    </source>
</evidence>
<dbReference type="SUPFAM" id="SSF90123">
    <property type="entry name" value="ABC transporter transmembrane region"/>
    <property type="match status" value="1"/>
</dbReference>
<comment type="subcellular location">
    <subcellularLocation>
        <location evidence="1">Cell membrane</location>
        <topology evidence="1">Multi-pass membrane protein</topology>
    </subcellularLocation>
</comment>
<dbReference type="InterPro" id="IPR017871">
    <property type="entry name" value="ABC_transporter-like_CS"/>
</dbReference>
<evidence type="ECO:0000256" key="4">
    <source>
        <dbReference type="ARBA" id="ARBA00022741"/>
    </source>
</evidence>
<dbReference type="InterPro" id="IPR039421">
    <property type="entry name" value="Type_1_exporter"/>
</dbReference>
<dbReference type="OrthoDB" id="397513at2"/>
<keyword evidence="7 8" id="KW-0472">Membrane</keyword>
<evidence type="ECO:0000313" key="12">
    <source>
        <dbReference type="Proteomes" id="UP000239785"/>
    </source>
</evidence>
<evidence type="ECO:0000256" key="1">
    <source>
        <dbReference type="ARBA" id="ARBA00004651"/>
    </source>
</evidence>
<keyword evidence="4" id="KW-0547">Nucleotide-binding</keyword>
<dbReference type="GO" id="GO:0140359">
    <property type="term" value="F:ABC-type transporter activity"/>
    <property type="evidence" value="ECO:0007669"/>
    <property type="project" value="InterPro"/>
</dbReference>
<keyword evidence="3 8" id="KW-0812">Transmembrane</keyword>
<dbReference type="EMBL" id="PHNF01000002">
    <property type="protein sequence ID" value="PPE06316.1"/>
    <property type="molecule type" value="Genomic_DNA"/>
</dbReference>
<keyword evidence="12" id="KW-1185">Reference proteome</keyword>
<organism evidence="11 12">
    <name type="scientific">Mesoplasma corruscae</name>
    <dbReference type="NCBI Taxonomy" id="216874"/>
    <lineage>
        <taxon>Bacteria</taxon>
        <taxon>Bacillati</taxon>
        <taxon>Mycoplasmatota</taxon>
        <taxon>Mollicutes</taxon>
        <taxon>Entomoplasmatales</taxon>
        <taxon>Entomoplasmataceae</taxon>
        <taxon>Mesoplasma</taxon>
    </lineage>
</organism>
<dbReference type="Proteomes" id="UP000239785">
    <property type="component" value="Unassembled WGS sequence"/>
</dbReference>
<dbReference type="GO" id="GO:0016887">
    <property type="term" value="F:ATP hydrolysis activity"/>
    <property type="evidence" value="ECO:0007669"/>
    <property type="project" value="InterPro"/>
</dbReference>
<evidence type="ECO:0000256" key="6">
    <source>
        <dbReference type="ARBA" id="ARBA00022989"/>
    </source>
</evidence>
<dbReference type="InterPro" id="IPR027417">
    <property type="entry name" value="P-loop_NTPase"/>
</dbReference>
<evidence type="ECO:0000259" key="9">
    <source>
        <dbReference type="PROSITE" id="PS50893"/>
    </source>
</evidence>
<reference evidence="11 12" key="1">
    <citation type="submission" date="2017-11" db="EMBL/GenBank/DDBJ databases">
        <title>Genome sequence of Mesoplasma corruscae ELCA-2 (ATCC 49579).</title>
        <authorList>
            <person name="Lo W.-S."/>
            <person name="Kuo C.-H."/>
        </authorList>
    </citation>
    <scope>NUCLEOTIDE SEQUENCE [LARGE SCALE GENOMIC DNA]</scope>
    <source>
        <strain evidence="11 12">ELCA-2</strain>
    </source>
</reference>
<dbReference type="Pfam" id="PF00664">
    <property type="entry name" value="ABC_membrane"/>
    <property type="match status" value="1"/>
</dbReference>
<dbReference type="Gene3D" id="1.20.1560.10">
    <property type="entry name" value="ABC transporter type 1, transmembrane domain"/>
    <property type="match status" value="1"/>
</dbReference>
<keyword evidence="5 11" id="KW-0067">ATP-binding</keyword>
<dbReference type="AlphaFoldDB" id="A0A2S5RG53"/>
<evidence type="ECO:0000256" key="8">
    <source>
        <dbReference type="SAM" id="Phobius"/>
    </source>
</evidence>
<dbReference type="InterPro" id="IPR011527">
    <property type="entry name" value="ABC1_TM_dom"/>
</dbReference>
<dbReference type="PROSITE" id="PS00211">
    <property type="entry name" value="ABC_TRANSPORTER_1"/>
    <property type="match status" value="1"/>
</dbReference>
<feature type="transmembrane region" description="Helical" evidence="8">
    <location>
        <begin position="12"/>
        <end position="33"/>
    </location>
</feature>
<dbReference type="InterPro" id="IPR003439">
    <property type="entry name" value="ABC_transporter-like_ATP-bd"/>
</dbReference>
<dbReference type="Gene3D" id="3.40.50.300">
    <property type="entry name" value="P-loop containing nucleotide triphosphate hydrolases"/>
    <property type="match status" value="1"/>
</dbReference>
<dbReference type="GO" id="GO:0034040">
    <property type="term" value="F:ATPase-coupled lipid transmembrane transporter activity"/>
    <property type="evidence" value="ECO:0007669"/>
    <property type="project" value="TreeGrafter"/>
</dbReference>
<dbReference type="SUPFAM" id="SSF52540">
    <property type="entry name" value="P-loop containing nucleoside triphosphate hydrolases"/>
    <property type="match status" value="1"/>
</dbReference>
<sequence>MKIIIKHHFWLFLINIFLTIVGSIGTLFFAYFFGKVIEFAISKDLQSFIFYIIVALLTTTIAIVSDYLSVLIQNKIIKEINQELRKKYYDKILSDQFNSNIDTGKFINNSSNKISQLEIFYYESVFSIFNGICFLILSIVMVIYYNWLIFIITTFFSILVFLVPFLTTKKSQKKIQISNQANDDFLQFSKDSVKSYWNYWSLNKTNKLKSDLMKISNNYEKENKINKNFQGLQVMLSTITIYLIQIILITLISFFLFKNIFTVAIVVTLSQVTSQYIQSFGIILNHFIKYLNLRKTNNEINEPYIKELENFTKTKVIDEKLDSIIFKNFTFKYDETTILDKINLKIINGDKVLILGKSGVGKSTLLKQLFYPRLFEEKSEIFINDMSCENYDIRKQAVYIDQDIFLSKDTIWNNITLANPEINKEEVDYYLNFLQLNHLIDRLEFGLETIILDNMQNLSGGERQRFAILRGLVAKKPWLFLDEVNSALDKKTSGLIMNYLLDKKAFTIIMVAHHIEKEHLIKFNKIIKL</sequence>
<dbReference type="InterPro" id="IPR036640">
    <property type="entry name" value="ABC1_TM_sf"/>
</dbReference>
<dbReference type="PANTHER" id="PTHR24221:SF654">
    <property type="entry name" value="ATP-BINDING CASSETTE SUB-FAMILY B MEMBER 6"/>
    <property type="match status" value="1"/>
</dbReference>
<dbReference type="GO" id="GO:0005524">
    <property type="term" value="F:ATP binding"/>
    <property type="evidence" value="ECO:0007669"/>
    <property type="project" value="UniProtKB-KW"/>
</dbReference>
<accession>A0A2S5RG53</accession>
<evidence type="ECO:0000256" key="2">
    <source>
        <dbReference type="ARBA" id="ARBA00005417"/>
    </source>
</evidence>
<feature type="transmembrane region" description="Helical" evidence="8">
    <location>
        <begin position="48"/>
        <end position="68"/>
    </location>
</feature>
<evidence type="ECO:0000256" key="7">
    <source>
        <dbReference type="ARBA" id="ARBA00023136"/>
    </source>
</evidence>
<proteinExistence type="inferred from homology"/>
<evidence type="ECO:0000256" key="5">
    <source>
        <dbReference type="ARBA" id="ARBA00022840"/>
    </source>
</evidence>
<feature type="domain" description="ABC transporter" evidence="9">
    <location>
        <begin position="324"/>
        <end position="529"/>
    </location>
</feature>
<comment type="similarity">
    <text evidence="2">Belongs to the ABC transporter superfamily.</text>
</comment>
<dbReference type="GO" id="GO:0005886">
    <property type="term" value="C:plasma membrane"/>
    <property type="evidence" value="ECO:0007669"/>
    <property type="project" value="UniProtKB-SubCell"/>
</dbReference>
<gene>
    <name evidence="11" type="ORF">MCORR_v1c06210</name>
</gene>
<feature type="transmembrane region" description="Helical" evidence="8">
    <location>
        <begin position="119"/>
        <end position="141"/>
    </location>
</feature>
<feature type="transmembrane region" description="Helical" evidence="8">
    <location>
        <begin position="147"/>
        <end position="166"/>
    </location>
</feature>
<keyword evidence="6 8" id="KW-1133">Transmembrane helix</keyword>
<dbReference type="SMART" id="SM00382">
    <property type="entry name" value="AAA"/>
    <property type="match status" value="1"/>
</dbReference>
<dbReference type="PANTHER" id="PTHR24221">
    <property type="entry name" value="ATP-BINDING CASSETTE SUB-FAMILY B"/>
    <property type="match status" value="1"/>
</dbReference>
<evidence type="ECO:0000256" key="3">
    <source>
        <dbReference type="ARBA" id="ARBA00022692"/>
    </source>
</evidence>
<protein>
    <submittedName>
        <fullName evidence="11">ABC transporter ATP-binding protein/permease</fullName>
    </submittedName>
</protein>
<evidence type="ECO:0000313" key="11">
    <source>
        <dbReference type="EMBL" id="PPE06316.1"/>
    </source>
</evidence>
<dbReference type="Pfam" id="PF00005">
    <property type="entry name" value="ABC_tran"/>
    <property type="match status" value="1"/>
</dbReference>
<name>A0A2S5RG53_9MOLU</name>
<feature type="transmembrane region" description="Helical" evidence="8">
    <location>
        <begin position="234"/>
        <end position="257"/>
    </location>
</feature>
<comment type="caution">
    <text evidence="11">The sequence shown here is derived from an EMBL/GenBank/DDBJ whole genome shotgun (WGS) entry which is preliminary data.</text>
</comment>
<feature type="domain" description="ABC transmembrane type-1" evidence="10">
    <location>
        <begin position="13"/>
        <end position="292"/>
    </location>
</feature>
<dbReference type="PROSITE" id="PS50929">
    <property type="entry name" value="ABC_TM1F"/>
    <property type="match status" value="1"/>
</dbReference>
<dbReference type="RefSeq" id="WP_104208145.1">
    <property type="nucleotide sequence ID" value="NZ_PHNF01000002.1"/>
</dbReference>
<dbReference type="InterPro" id="IPR003593">
    <property type="entry name" value="AAA+_ATPase"/>
</dbReference>